<feature type="compositionally biased region" description="Low complexity" evidence="1">
    <location>
        <begin position="433"/>
        <end position="445"/>
    </location>
</feature>
<dbReference type="EMBL" id="FN649760">
    <property type="protein sequence ID" value="CBJ34087.1"/>
    <property type="molecule type" value="Genomic_DNA"/>
</dbReference>
<feature type="compositionally biased region" description="Gly residues" evidence="1">
    <location>
        <begin position="396"/>
        <end position="407"/>
    </location>
</feature>
<evidence type="ECO:0000256" key="1">
    <source>
        <dbReference type="SAM" id="MobiDB-lite"/>
    </source>
</evidence>
<evidence type="ECO:0000313" key="2">
    <source>
        <dbReference type="EMBL" id="CBJ34087.1"/>
    </source>
</evidence>
<name>D7G991_ECTSI</name>
<reference evidence="2 3" key="1">
    <citation type="journal article" date="2010" name="Nature">
        <title>The Ectocarpus genome and the independent evolution of multicellularity in brown algae.</title>
        <authorList>
            <person name="Cock J.M."/>
            <person name="Sterck L."/>
            <person name="Rouze P."/>
            <person name="Scornet D."/>
            <person name="Allen A.E."/>
            <person name="Amoutzias G."/>
            <person name="Anthouard V."/>
            <person name="Artiguenave F."/>
            <person name="Aury J.M."/>
            <person name="Badger J.H."/>
            <person name="Beszteri B."/>
            <person name="Billiau K."/>
            <person name="Bonnet E."/>
            <person name="Bothwell J.H."/>
            <person name="Bowler C."/>
            <person name="Boyen C."/>
            <person name="Brownlee C."/>
            <person name="Carrano C.J."/>
            <person name="Charrier B."/>
            <person name="Cho G.Y."/>
            <person name="Coelho S.M."/>
            <person name="Collen J."/>
            <person name="Corre E."/>
            <person name="Da Silva C."/>
            <person name="Delage L."/>
            <person name="Delaroque N."/>
            <person name="Dittami S.M."/>
            <person name="Doulbeau S."/>
            <person name="Elias M."/>
            <person name="Farnham G."/>
            <person name="Gachon C.M."/>
            <person name="Gschloessl B."/>
            <person name="Heesch S."/>
            <person name="Jabbari K."/>
            <person name="Jubin C."/>
            <person name="Kawai H."/>
            <person name="Kimura K."/>
            <person name="Kloareg B."/>
            <person name="Kupper F.C."/>
            <person name="Lang D."/>
            <person name="Le Bail A."/>
            <person name="Leblanc C."/>
            <person name="Lerouge P."/>
            <person name="Lohr M."/>
            <person name="Lopez P.J."/>
            <person name="Martens C."/>
            <person name="Maumus F."/>
            <person name="Michel G."/>
            <person name="Miranda-Saavedra D."/>
            <person name="Morales J."/>
            <person name="Moreau H."/>
            <person name="Motomura T."/>
            <person name="Nagasato C."/>
            <person name="Napoli C.A."/>
            <person name="Nelson D.R."/>
            <person name="Nyvall-Collen P."/>
            <person name="Peters A.F."/>
            <person name="Pommier C."/>
            <person name="Potin P."/>
            <person name="Poulain J."/>
            <person name="Quesneville H."/>
            <person name="Read B."/>
            <person name="Rensing S.A."/>
            <person name="Ritter A."/>
            <person name="Rousvoal S."/>
            <person name="Samanta M."/>
            <person name="Samson G."/>
            <person name="Schroeder D.C."/>
            <person name="Segurens B."/>
            <person name="Strittmatter M."/>
            <person name="Tonon T."/>
            <person name="Tregear J.W."/>
            <person name="Valentin K."/>
            <person name="von Dassow P."/>
            <person name="Yamagishi T."/>
            <person name="Van de Peer Y."/>
            <person name="Wincker P."/>
        </authorList>
    </citation>
    <scope>NUCLEOTIDE SEQUENCE [LARGE SCALE GENOMIC DNA]</scope>
    <source>
        <strain evidence="3">Ec32 / CCAP1310/4</strain>
    </source>
</reference>
<gene>
    <name evidence="2" type="ORF">Esi_0965_0001</name>
</gene>
<feature type="compositionally biased region" description="Acidic residues" evidence="1">
    <location>
        <begin position="456"/>
        <end position="468"/>
    </location>
</feature>
<protein>
    <submittedName>
        <fullName evidence="2">Uncharacterized protein</fullName>
    </submittedName>
</protein>
<dbReference type="InParanoid" id="D7G991"/>
<feature type="compositionally biased region" description="Basic and acidic residues" evidence="1">
    <location>
        <begin position="213"/>
        <end position="223"/>
    </location>
</feature>
<proteinExistence type="predicted"/>
<feature type="region of interest" description="Disordered" evidence="1">
    <location>
        <begin position="521"/>
        <end position="547"/>
    </location>
</feature>
<feature type="compositionally biased region" description="Basic residues" evidence="1">
    <location>
        <begin position="185"/>
        <end position="199"/>
    </location>
</feature>
<feature type="compositionally biased region" description="Basic and acidic residues" evidence="1">
    <location>
        <begin position="301"/>
        <end position="324"/>
    </location>
</feature>
<feature type="region of interest" description="Disordered" evidence="1">
    <location>
        <begin position="108"/>
        <end position="472"/>
    </location>
</feature>
<accession>D7G991</accession>
<organism evidence="2 3">
    <name type="scientific">Ectocarpus siliculosus</name>
    <name type="common">Brown alga</name>
    <name type="synonym">Conferva siliculosa</name>
    <dbReference type="NCBI Taxonomy" id="2880"/>
    <lineage>
        <taxon>Eukaryota</taxon>
        <taxon>Sar</taxon>
        <taxon>Stramenopiles</taxon>
        <taxon>Ochrophyta</taxon>
        <taxon>PX clade</taxon>
        <taxon>Phaeophyceae</taxon>
        <taxon>Ectocarpales</taxon>
        <taxon>Ectocarpaceae</taxon>
        <taxon>Ectocarpus</taxon>
    </lineage>
</organism>
<feature type="compositionally biased region" description="Gly residues" evidence="1">
    <location>
        <begin position="258"/>
        <end position="283"/>
    </location>
</feature>
<sequence>MLRHQERLAEWNTKPAFGKRVMVEFEDGIYYPGTISTDGDSAKDIYHAKGRWGVLFDDCTKDRFHDGATDVMVSNQPSPRSISAELRDYYLKQANGRELMEGVEVVPGAAEDNGQSPADTAGSKKKKHGKSSQNSKSLTEPRNNPREAGDVTLEGAAQRIDNSGEATAGTSGGRGTGGAAVAAAPKKKKKKKKKKRKRKQEAVVTGAEGAAEEGGRSAGERVSSEWAPDGVDDGRSGAGPYRIEKSDKRCKRKKKSTGSGGDGKGGVGGVDGSGGGGSGGDGDLPGARADPSAWESTSRGAAHEEFHHTHVTEVEEKQEEEGRGAGEWPEARGGGSKRMKAGREQRQPSSGVFGSSWRAKSKAVEGADATSNHGPGAIVPFAPDDSDPSATVVAESGGGGGGRGGGVCDEDDGVEAVWSPPSSNSRQRRRRQGQQQPQQQRLPPAARRKHKRLVIEEEEEVEEEEETGDGTAVCHEATAAVPLREAASLLPETSSAGAMTRRRPLQRRPWCRCYRHRRPLPPSSPPCTSLPPGSGCDRAAPSGSRRGGRFAQPALFCGYNRNVMGVTR</sequence>
<evidence type="ECO:0000313" key="3">
    <source>
        <dbReference type="Proteomes" id="UP000002630"/>
    </source>
</evidence>
<dbReference type="Proteomes" id="UP000002630">
    <property type="component" value="Unassembled WGS sequence"/>
</dbReference>
<keyword evidence="3" id="KW-1185">Reference proteome</keyword>
<dbReference type="OrthoDB" id="10668815at2759"/>
<dbReference type="AlphaFoldDB" id="D7G991"/>